<dbReference type="UniPathway" id="UPA00078">
    <property type="reaction ID" value="UER00161"/>
</dbReference>
<feature type="binding site" evidence="8">
    <location>
        <position position="118"/>
    </location>
    <ligand>
        <name>Mg(2+)</name>
        <dbReference type="ChEBI" id="CHEBI:18420"/>
    </ligand>
</feature>
<evidence type="ECO:0000256" key="8">
    <source>
        <dbReference type="HAMAP-Rule" id="MF_00336"/>
    </source>
</evidence>
<feature type="active site" evidence="8">
    <location>
        <position position="38"/>
    </location>
</feature>
<feature type="binding site" evidence="8">
    <location>
        <position position="55"/>
    </location>
    <ligand>
        <name>ATP</name>
        <dbReference type="ChEBI" id="CHEBI:30616"/>
    </ligand>
</feature>
<comment type="caution">
    <text evidence="8">Lacks conserved residue(s) required for the propagation of feature annotation.</text>
</comment>
<keyword evidence="6 8" id="KW-0067">ATP-binding</keyword>
<keyword evidence="1 8" id="KW-0963">Cytoplasm</keyword>
<dbReference type="FunFam" id="3.40.50.300:FF:000292">
    <property type="entry name" value="ATP-dependent dethiobiotin synthetase BioD"/>
    <property type="match status" value="1"/>
</dbReference>
<comment type="cofactor">
    <cofactor evidence="8">
        <name>Mg(2+)</name>
        <dbReference type="ChEBI" id="CHEBI:18420"/>
    </cofactor>
</comment>
<reference evidence="9 10" key="1">
    <citation type="journal article" date="2011" name="Front. Microbiol.">
        <title>Genomic signatures of strain selection and enhancement in Bacillus atrophaeus var. globigii, a historical biowarfare simulant.</title>
        <authorList>
            <person name="Gibbons H.S."/>
            <person name="Broomall S.M."/>
            <person name="McNew L.A."/>
            <person name="Daligault H."/>
            <person name="Chapman C."/>
            <person name="Bruce D."/>
            <person name="Karavis M."/>
            <person name="Krepps M."/>
            <person name="McGregor P.A."/>
            <person name="Hong C."/>
            <person name="Park K.H."/>
            <person name="Akmal A."/>
            <person name="Feldman A."/>
            <person name="Lin J.S."/>
            <person name="Chang W.E."/>
            <person name="Higgs B.W."/>
            <person name="Demirev P."/>
            <person name="Lindquist J."/>
            <person name="Liem A."/>
            <person name="Fochler E."/>
            <person name="Read T.D."/>
            <person name="Tapia R."/>
            <person name="Johnson S."/>
            <person name="Bishop-Lilly K.A."/>
            <person name="Detter C."/>
            <person name="Han C."/>
            <person name="Sozhamannan S."/>
            <person name="Rosenzweig C.N."/>
            <person name="Skowronski E.W."/>
        </authorList>
    </citation>
    <scope>NUCLEOTIDE SEQUENCE [LARGE SCALE GENOMIC DNA]</scope>
    <source>
        <strain evidence="9 10">CC-PW-9</strain>
    </source>
</reference>
<sequence length="238" mass="25606">MAELLFVTGTDTDAGKTVAAVALLNALNASGLRTLAMKPLATGCENIDGQWQNSDARYLRAHCSEAMDYTAVNPWAFVPAIAPHIAAEEAQITISNAEVLEQFQRLRQQSTADVALIEGAGGWRLPLSHSQQQPVRYLSEVVAAAKAKVILVVGLKLGCLNHAKLTELAIAADGAECIGWIGVQTTPNPMPYQAENIATLKRSLASPNIGLLDFNEAWTSMEFSRAIDVKKVRQALLK</sequence>
<dbReference type="HAMAP" id="MF_00336">
    <property type="entry name" value="BioD"/>
    <property type="match status" value="1"/>
</dbReference>
<dbReference type="GO" id="GO:0042803">
    <property type="term" value="F:protein homodimerization activity"/>
    <property type="evidence" value="ECO:0007669"/>
    <property type="project" value="UniProtKB-ARBA"/>
</dbReference>
<evidence type="ECO:0000256" key="5">
    <source>
        <dbReference type="ARBA" id="ARBA00022756"/>
    </source>
</evidence>
<dbReference type="SUPFAM" id="SSF52540">
    <property type="entry name" value="P-loop containing nucleoside triphosphate hydrolases"/>
    <property type="match status" value="1"/>
</dbReference>
<feature type="binding site" evidence="8">
    <location>
        <begin position="183"/>
        <end position="184"/>
    </location>
    <ligand>
        <name>ATP</name>
        <dbReference type="ChEBI" id="CHEBI:30616"/>
    </ligand>
</feature>
<comment type="caution">
    <text evidence="9">The sequence shown here is derived from an EMBL/GenBank/DDBJ whole genome shotgun (WGS) entry which is preliminary data.</text>
</comment>
<feature type="binding site" evidence="8">
    <location>
        <begin position="118"/>
        <end position="121"/>
    </location>
    <ligand>
        <name>ATP</name>
        <dbReference type="ChEBI" id="CHEBI:30616"/>
    </ligand>
</feature>
<dbReference type="NCBIfam" id="TIGR00347">
    <property type="entry name" value="bioD"/>
    <property type="match status" value="1"/>
</dbReference>
<comment type="similarity">
    <text evidence="8">Belongs to the dethiobiotin synthetase family.</text>
</comment>
<accession>A0A432ZU41</accession>
<dbReference type="Gene3D" id="3.40.50.300">
    <property type="entry name" value="P-loop containing nucleotide triphosphate hydrolases"/>
    <property type="match status" value="1"/>
</dbReference>
<dbReference type="PANTHER" id="PTHR43210">
    <property type="entry name" value="DETHIOBIOTIN SYNTHETASE"/>
    <property type="match status" value="1"/>
</dbReference>
<keyword evidence="5 8" id="KW-0093">Biotin biosynthesis</keyword>
<evidence type="ECO:0000313" key="10">
    <source>
        <dbReference type="Proteomes" id="UP000287996"/>
    </source>
</evidence>
<comment type="subcellular location">
    <subcellularLocation>
        <location evidence="8">Cytoplasm</location>
    </subcellularLocation>
</comment>
<keyword evidence="3 8" id="KW-0479">Metal-binding</keyword>
<dbReference type="EMBL" id="PIQH01000001">
    <property type="protein sequence ID" value="RUO81338.1"/>
    <property type="molecule type" value="Genomic_DNA"/>
</dbReference>
<feature type="binding site" evidence="8">
    <location>
        <position position="55"/>
    </location>
    <ligand>
        <name>Mg(2+)</name>
        <dbReference type="ChEBI" id="CHEBI:18420"/>
    </ligand>
</feature>
<evidence type="ECO:0000256" key="2">
    <source>
        <dbReference type="ARBA" id="ARBA00022598"/>
    </source>
</evidence>
<keyword evidence="10" id="KW-1185">Reference proteome</keyword>
<comment type="function">
    <text evidence="8">Catalyzes a mechanistically unusual reaction, the ATP-dependent insertion of CO2 between the N7 and N8 nitrogen atoms of 7,8-diaminopelargonic acid (DAPA, also called 7,8-diammoniononanoate) to form a ureido ring.</text>
</comment>
<feature type="binding site" evidence="8">
    <location>
        <position position="17"/>
    </location>
    <ligand>
        <name>Mg(2+)</name>
        <dbReference type="ChEBI" id="CHEBI:18420"/>
    </ligand>
</feature>
<comment type="subunit">
    <text evidence="8">Homodimer.</text>
</comment>
<proteinExistence type="inferred from homology"/>
<feature type="binding site" evidence="8">
    <location>
        <position position="215"/>
    </location>
    <ligand>
        <name>ATP</name>
        <dbReference type="ChEBI" id="CHEBI:30616"/>
    </ligand>
</feature>
<dbReference type="Pfam" id="PF13500">
    <property type="entry name" value="AAA_26"/>
    <property type="match status" value="1"/>
</dbReference>
<dbReference type="CDD" id="cd03109">
    <property type="entry name" value="DTBS"/>
    <property type="match status" value="1"/>
</dbReference>
<protein>
    <recommendedName>
        <fullName evidence="8">ATP-dependent dethiobiotin synthetase BioD</fullName>
        <ecNumber evidence="8">6.3.3.3</ecNumber>
    </recommendedName>
    <alternativeName>
        <fullName evidence="8">DTB synthetase</fullName>
        <shortName evidence="8">DTBS</shortName>
    </alternativeName>
    <alternativeName>
        <fullName evidence="8">Dethiobiotin synthase</fullName>
    </alternativeName>
</protein>
<evidence type="ECO:0000256" key="6">
    <source>
        <dbReference type="ARBA" id="ARBA00022840"/>
    </source>
</evidence>
<dbReference type="PIRSF" id="PIRSF006755">
    <property type="entry name" value="DTB_synth"/>
    <property type="match status" value="1"/>
</dbReference>
<dbReference type="Proteomes" id="UP000287996">
    <property type="component" value="Unassembled WGS sequence"/>
</dbReference>
<evidence type="ECO:0000256" key="3">
    <source>
        <dbReference type="ARBA" id="ARBA00022723"/>
    </source>
</evidence>
<organism evidence="9 10">
    <name type="scientific">Idiomarina tyrosinivorans</name>
    <dbReference type="NCBI Taxonomy" id="1445662"/>
    <lineage>
        <taxon>Bacteria</taxon>
        <taxon>Pseudomonadati</taxon>
        <taxon>Pseudomonadota</taxon>
        <taxon>Gammaproteobacteria</taxon>
        <taxon>Alteromonadales</taxon>
        <taxon>Idiomarinaceae</taxon>
        <taxon>Idiomarina</taxon>
    </lineage>
</organism>
<evidence type="ECO:0000256" key="4">
    <source>
        <dbReference type="ARBA" id="ARBA00022741"/>
    </source>
</evidence>
<dbReference type="OrthoDB" id="9802097at2"/>
<name>A0A432ZU41_9GAMM</name>
<dbReference type="PANTHER" id="PTHR43210:SF5">
    <property type="entry name" value="DETHIOBIOTIN SYNTHETASE"/>
    <property type="match status" value="1"/>
</dbReference>
<evidence type="ECO:0000256" key="1">
    <source>
        <dbReference type="ARBA" id="ARBA00022490"/>
    </source>
</evidence>
<gene>
    <name evidence="8 9" type="primary">bioD</name>
    <name evidence="9" type="ORF">CWI84_00850</name>
</gene>
<feature type="binding site" evidence="8">
    <location>
        <begin position="13"/>
        <end position="18"/>
    </location>
    <ligand>
        <name>ATP</name>
        <dbReference type="ChEBI" id="CHEBI:30616"/>
    </ligand>
</feature>
<keyword evidence="2 8" id="KW-0436">Ligase</keyword>
<evidence type="ECO:0000313" key="9">
    <source>
        <dbReference type="EMBL" id="RUO81338.1"/>
    </source>
</evidence>
<dbReference type="EC" id="6.3.3.3" evidence="8"/>
<evidence type="ECO:0000256" key="7">
    <source>
        <dbReference type="ARBA" id="ARBA00022842"/>
    </source>
</evidence>
<dbReference type="AlphaFoldDB" id="A0A432ZU41"/>
<comment type="pathway">
    <text evidence="8">Cofactor biosynthesis; biotin biosynthesis; biotin from 7,8-diaminononanoate: step 1/2.</text>
</comment>
<dbReference type="GO" id="GO:0005524">
    <property type="term" value="F:ATP binding"/>
    <property type="evidence" value="ECO:0007669"/>
    <property type="project" value="UniProtKB-UniRule"/>
</dbReference>
<dbReference type="GO" id="GO:0005829">
    <property type="term" value="C:cytosol"/>
    <property type="evidence" value="ECO:0007669"/>
    <property type="project" value="TreeGrafter"/>
</dbReference>
<dbReference type="GO" id="GO:0004141">
    <property type="term" value="F:dethiobiotin synthase activity"/>
    <property type="evidence" value="ECO:0007669"/>
    <property type="project" value="UniProtKB-UniRule"/>
</dbReference>
<keyword evidence="4 8" id="KW-0547">Nucleotide-binding</keyword>
<keyword evidence="7 8" id="KW-0460">Magnesium</keyword>
<comment type="catalytic activity">
    <reaction evidence="8">
        <text>(7R,8S)-7,8-diammoniononanoate + CO2 + ATP = (4R,5S)-dethiobiotin + ADP + phosphate + 3 H(+)</text>
        <dbReference type="Rhea" id="RHEA:15805"/>
        <dbReference type="ChEBI" id="CHEBI:15378"/>
        <dbReference type="ChEBI" id="CHEBI:16526"/>
        <dbReference type="ChEBI" id="CHEBI:30616"/>
        <dbReference type="ChEBI" id="CHEBI:43474"/>
        <dbReference type="ChEBI" id="CHEBI:149469"/>
        <dbReference type="ChEBI" id="CHEBI:149473"/>
        <dbReference type="ChEBI" id="CHEBI:456216"/>
        <dbReference type="EC" id="6.3.3.3"/>
    </reaction>
</comment>
<dbReference type="GO" id="GO:0000287">
    <property type="term" value="F:magnesium ion binding"/>
    <property type="evidence" value="ECO:0007669"/>
    <property type="project" value="UniProtKB-UniRule"/>
</dbReference>
<dbReference type="RefSeq" id="WP_126840683.1">
    <property type="nucleotide sequence ID" value="NZ_PIQH01000001.1"/>
</dbReference>
<dbReference type="GO" id="GO:0009102">
    <property type="term" value="P:biotin biosynthetic process"/>
    <property type="evidence" value="ECO:0007669"/>
    <property type="project" value="UniProtKB-UniRule"/>
</dbReference>
<dbReference type="InterPro" id="IPR027417">
    <property type="entry name" value="P-loop_NTPase"/>
</dbReference>
<dbReference type="InterPro" id="IPR004472">
    <property type="entry name" value="DTB_synth_BioD"/>
</dbReference>
<feature type="binding site" evidence="8">
    <location>
        <position position="42"/>
    </location>
    <ligand>
        <name>substrate</name>
    </ligand>
</feature>